<reference evidence="2 3" key="1">
    <citation type="journal article" date="2019" name="Int. J. Syst. Evol. Microbiol.">
        <title>The Global Catalogue of Microorganisms (GCM) 10K type strain sequencing project: providing services to taxonomists for standard genome sequencing and annotation.</title>
        <authorList>
            <consortium name="The Broad Institute Genomics Platform"/>
            <consortium name="The Broad Institute Genome Sequencing Center for Infectious Disease"/>
            <person name="Wu L."/>
            <person name="Ma J."/>
        </authorList>
    </citation>
    <scope>NUCLEOTIDE SEQUENCE [LARGE SCALE GENOMIC DNA]</scope>
    <source>
        <strain evidence="2 3">JCM 15896</strain>
    </source>
</reference>
<dbReference type="SUPFAM" id="SSF52317">
    <property type="entry name" value="Class I glutamine amidotransferase-like"/>
    <property type="match status" value="1"/>
</dbReference>
<dbReference type="InterPro" id="IPR029062">
    <property type="entry name" value="Class_I_gatase-like"/>
</dbReference>
<evidence type="ECO:0008006" key="4">
    <source>
        <dbReference type="Google" id="ProtNLM"/>
    </source>
</evidence>
<dbReference type="PANTHER" id="PTHR37947:SF1">
    <property type="entry name" value="BLL2462 PROTEIN"/>
    <property type="match status" value="1"/>
</dbReference>
<dbReference type="Gene3D" id="3.40.50.880">
    <property type="match status" value="1"/>
</dbReference>
<feature type="transmembrane region" description="Helical" evidence="1">
    <location>
        <begin position="51"/>
        <end position="69"/>
    </location>
</feature>
<dbReference type="EMBL" id="BAAAFD010000008">
    <property type="protein sequence ID" value="GAA0858464.1"/>
    <property type="molecule type" value="Genomic_DNA"/>
</dbReference>
<name>A0ABN1LNW5_9ALTE</name>
<accession>A0ABN1LNW5</accession>
<sequence>MNIFAGVEITFLPDLAVWLRWAFAVLLLVCFIWTTQHVFKRLADKRAARRVSIGLLNLLVFGCIVLLVSEIDRTRSKIVAATLLTSGTNIEHVLANHSGDTKTFVLSAALSSKHHTQKLRLPDNWHVINQPEQLVIALDDLQKLTIMGDGLNGSQLRDLQALARSKFQQPVAIAFIPSEIRAGLIDMKWHNQLAIGQRQQVSGKLQLSDANQGLVNLSLVDPAGAVLSSQTLTANAPFKFSFIAKASGRWIYNLVLTDAQSNQLISREPLAFQVSQPTPPSVAIYQSAPSFETRHFKNWATAFDTAMTIVTQISQSKFITQYVNTSSDPETSDSLHQNNPSSQADWVQSDVIIMDGRAWLSLSSAQQQKLQQHVEQGAGLLLMADRQLMNAAAETGLFRSSGSEDSVGAWLDFDVRADEGRAVQTSSKMAGQGIQSEKAIPYLAAQIKVPKAGDKFDILVWNQENAPMIVSQKKGLGQVAVSLISHSYEWQLSGEETFYSQFWQRLIYNIAPAQSLPYWLSPQDNEISLTNHAQKVCAIANVDTDIHSHYINPAQQKIPLKLSAELFDKGKMCSRFWPLQNAWYELRVSDDKGTDKLSLYSYSQRHWQAWQQQRKHQATLAQAKQQITLIPKSQTQALSKLPIWLLFLALMSVLWIERKFYS</sequence>
<dbReference type="RefSeq" id="WP_343861042.1">
    <property type="nucleotide sequence ID" value="NZ_BAAAFD010000008.1"/>
</dbReference>
<comment type="caution">
    <text evidence="2">The sequence shown here is derived from an EMBL/GenBank/DDBJ whole genome shotgun (WGS) entry which is preliminary data.</text>
</comment>
<keyword evidence="3" id="KW-1185">Reference proteome</keyword>
<dbReference type="PANTHER" id="PTHR37947">
    <property type="entry name" value="BLL2462 PROTEIN"/>
    <property type="match status" value="1"/>
</dbReference>
<dbReference type="Proteomes" id="UP001500359">
    <property type="component" value="Unassembled WGS sequence"/>
</dbReference>
<evidence type="ECO:0000313" key="2">
    <source>
        <dbReference type="EMBL" id="GAA0858464.1"/>
    </source>
</evidence>
<keyword evidence="1" id="KW-0812">Transmembrane</keyword>
<feature type="transmembrane region" description="Helical" evidence="1">
    <location>
        <begin position="18"/>
        <end position="39"/>
    </location>
</feature>
<evidence type="ECO:0000313" key="3">
    <source>
        <dbReference type="Proteomes" id="UP001500359"/>
    </source>
</evidence>
<gene>
    <name evidence="2" type="ORF">GCM10009114_28190</name>
</gene>
<proteinExistence type="predicted"/>
<evidence type="ECO:0000256" key="1">
    <source>
        <dbReference type="SAM" id="Phobius"/>
    </source>
</evidence>
<keyword evidence="1" id="KW-1133">Transmembrane helix</keyword>
<keyword evidence="1" id="KW-0472">Membrane</keyword>
<protein>
    <recommendedName>
        <fullName evidence="4">Aerotolerance regulator N-terminal domain-containing protein</fullName>
    </recommendedName>
</protein>
<organism evidence="2 3">
    <name type="scientific">Aliiglaciecola litoralis</name>
    <dbReference type="NCBI Taxonomy" id="582857"/>
    <lineage>
        <taxon>Bacteria</taxon>
        <taxon>Pseudomonadati</taxon>
        <taxon>Pseudomonadota</taxon>
        <taxon>Gammaproteobacteria</taxon>
        <taxon>Alteromonadales</taxon>
        <taxon>Alteromonadaceae</taxon>
        <taxon>Aliiglaciecola</taxon>
    </lineage>
</organism>